<gene>
    <name evidence="2" type="ORF">Fadolivirus_1_786</name>
</gene>
<evidence type="ECO:0000256" key="1">
    <source>
        <dbReference type="SAM" id="Phobius"/>
    </source>
</evidence>
<keyword evidence="3" id="KW-1185">Reference proteome</keyword>
<keyword evidence="1" id="KW-0812">Transmembrane</keyword>
<feature type="transmembrane region" description="Helical" evidence="1">
    <location>
        <begin position="294"/>
        <end position="312"/>
    </location>
</feature>
<evidence type="ECO:0000313" key="3">
    <source>
        <dbReference type="Proteomes" id="UP001162001"/>
    </source>
</evidence>
<sequence length="318" mass="37448">MRLFYIEDKGCKHITDIVPGVFAVNQMEQEFFPHITVEYLPFRTDEPGGIILQTKTDVVRRNWTFKNPNDIKELRKLIWHYLEKERNIKDITVNGCLKDFKEYNQNHVTQGWKARKRLAAKDLCCKIVLDTITPEIVRHNILHEEYRLSTKDKLDKNTCKQVRFGECGDNYPPNTPLFERCVREVNWLCERGYGPDSPVKKMDEFVKNVRTKLYHELNKNNLKVNKRKFDEIIDAGLFQDLGNRMGNKVADDPNVRSSLDKIFTEKDYYLGLIEGFNNQDLEQESSFKLPFRITHGRIGGLLLLLLIIFLVYERSKKD</sequence>
<name>A0A7D3QVG2_9VIRU</name>
<organism evidence="2 3">
    <name type="scientific">Fadolivirus FV1/VV64</name>
    <dbReference type="NCBI Taxonomy" id="3070911"/>
    <lineage>
        <taxon>Viruses</taxon>
        <taxon>Varidnaviria</taxon>
        <taxon>Bamfordvirae</taxon>
        <taxon>Nucleocytoviricota</taxon>
        <taxon>Megaviricetes</taxon>
        <taxon>Imitervirales</taxon>
        <taxon>Mimiviridae</taxon>
        <taxon>Klosneuvirinae</taxon>
        <taxon>Fadolivirus</taxon>
        <taxon>Fadolivirus algeromassiliense</taxon>
    </lineage>
</organism>
<protein>
    <submittedName>
        <fullName evidence="2">Uncharacterized protein</fullName>
    </submittedName>
</protein>
<proteinExistence type="predicted"/>
<accession>A0A7D3QVG2</accession>
<keyword evidence="1" id="KW-0472">Membrane</keyword>
<dbReference type="EMBL" id="MT418680">
    <property type="protein sequence ID" value="QKF94244.1"/>
    <property type="molecule type" value="Genomic_DNA"/>
</dbReference>
<dbReference type="Proteomes" id="UP001162001">
    <property type="component" value="Segment"/>
</dbReference>
<reference evidence="2 3" key="1">
    <citation type="submission" date="2020-04" db="EMBL/GenBank/DDBJ databases">
        <title>Advantages and limits of metagenomic assembly and binning of a giant virus.</title>
        <authorList>
            <person name="Schulz F."/>
            <person name="Andreani J."/>
            <person name="Francis R."/>
            <person name="Boudjemaa H."/>
            <person name="Bou Khalil J.Y."/>
            <person name="Lee J."/>
            <person name="La Scola B."/>
            <person name="Woyke T."/>
        </authorList>
    </citation>
    <scope>NUCLEOTIDE SEQUENCE [LARGE SCALE GENOMIC DNA]</scope>
    <source>
        <strain evidence="2 3">FV1/VV64</strain>
    </source>
</reference>
<keyword evidence="1" id="KW-1133">Transmembrane helix</keyword>
<evidence type="ECO:0000313" key="2">
    <source>
        <dbReference type="EMBL" id="QKF94244.1"/>
    </source>
</evidence>